<proteinExistence type="predicted"/>
<sequence length="718" mass="79514">MGTMKTTVPAFDQAIRSHDELIKRRDLAIWIGAEPTFTDRASEAPEWLHNALGPTKEARARQMLAQALGQMPGTAILRTLGRQYSKEDRPRWSLGLYRRRDGQAVWSGPPDPLLDSTPIALPAGQLEDFWEQLTQRLGVYGWPALLFAVETYPELRIAFRRDRLPLLANPERDPRLARPSPHGQAIPPQGPCDELAEQGTFLLGIGWPSPEQGLDAVAAPCVELPACPDGEMFQQLLAAIGAAANAAGLPALILTGFPPPVDASVAWTTLTPDPAVVETNMAPAPDVVTFLDETRAWFAAATAAGLAPYRLHYNGQITDSGGGGQLTLGGINPDRSPFLSHPQLLPALLAYFNRHPALSFYFAGDFVGSSSQAPRPDERTTDIFEEMALALALLKRQRNPTPELLWQSLSPFLADPAGNPHRAEINIEKLWNPYLPGRGQLGLVEFRAFRMPSTPERLATLAALLRAIAAMLAQTSDYPEPIHWGRELHDRFALPYYLRADLWEVLDELASAGLGLGQALIAELLDDGYHWLTEVGFGGCRLTIRRGLEFWPLLGDALTQEHGHSRLVDASSTRLEISLRADPDSGTEHQDLADWQLTVNGYRLPLRREDEMDGETRVYGLRYRRFKPWTGLHPTLEAQGPIELLLSHPRQPDALRLTLHEWRPQGGGYDGLPRDLAEAAFRRAERFVTERLETAPTAPPLEPPSTALTPYTFDLRRL</sequence>
<evidence type="ECO:0000259" key="2">
    <source>
        <dbReference type="Pfam" id="PF09899"/>
    </source>
</evidence>
<accession>A0ABX1TNL4</accession>
<dbReference type="InterPro" id="IPR018667">
    <property type="entry name" value="DUF2126"/>
</dbReference>
<feature type="region of interest" description="Disordered" evidence="1">
    <location>
        <begin position="170"/>
        <end position="190"/>
    </location>
</feature>
<evidence type="ECO:0000313" key="3">
    <source>
        <dbReference type="EMBL" id="NMQ20296.1"/>
    </source>
</evidence>
<dbReference type="Proteomes" id="UP000760480">
    <property type="component" value="Unassembled WGS sequence"/>
</dbReference>
<feature type="domain" description="DUF2126" evidence="2">
    <location>
        <begin position="17"/>
        <end position="140"/>
    </location>
</feature>
<evidence type="ECO:0000313" key="4">
    <source>
        <dbReference type="Proteomes" id="UP000760480"/>
    </source>
</evidence>
<dbReference type="Pfam" id="PF09899">
    <property type="entry name" value="DUF2126"/>
    <property type="match status" value="2"/>
</dbReference>
<gene>
    <name evidence="3" type="ORF">E4P82_14490</name>
</gene>
<organism evidence="3 4">
    <name type="scientific">Candidatus Competibacter phosphatis</name>
    <dbReference type="NCBI Taxonomy" id="221280"/>
    <lineage>
        <taxon>Bacteria</taxon>
        <taxon>Pseudomonadati</taxon>
        <taxon>Pseudomonadota</taxon>
        <taxon>Gammaproteobacteria</taxon>
        <taxon>Candidatus Competibacteraceae</taxon>
        <taxon>Candidatus Competibacter</taxon>
    </lineage>
</organism>
<protein>
    <recommendedName>
        <fullName evidence="2">DUF2126 domain-containing protein</fullName>
    </recommendedName>
</protein>
<keyword evidence="4" id="KW-1185">Reference proteome</keyword>
<comment type="caution">
    <text evidence="3">The sequence shown here is derived from an EMBL/GenBank/DDBJ whole genome shotgun (WGS) entry which is preliminary data.</text>
</comment>
<evidence type="ECO:0000256" key="1">
    <source>
        <dbReference type="SAM" id="MobiDB-lite"/>
    </source>
</evidence>
<feature type="domain" description="DUF2126" evidence="2">
    <location>
        <begin position="221"/>
        <end position="716"/>
    </location>
</feature>
<dbReference type="EMBL" id="SPMZ01000043">
    <property type="protein sequence ID" value="NMQ20296.1"/>
    <property type="molecule type" value="Genomic_DNA"/>
</dbReference>
<reference evidence="3 4" key="1">
    <citation type="submission" date="2019-03" db="EMBL/GenBank/DDBJ databases">
        <title>Metabolic reconstructions from genomes of highly enriched 'Candidatus Accumulibacter' and 'Candidatus Competibacter' bioreactor populations.</title>
        <authorList>
            <person name="Annavajhala M.K."/>
            <person name="Welles L."/>
            <person name="Abbas B."/>
            <person name="Sorokin D."/>
            <person name="Park H."/>
            <person name="Van Loosdrecht M."/>
            <person name="Chandran K."/>
        </authorList>
    </citation>
    <scope>NUCLEOTIDE SEQUENCE [LARGE SCALE GENOMIC DNA]</scope>
    <source>
        <strain evidence="3 4">SBR_G</strain>
    </source>
</reference>
<name>A0ABX1TNL4_9GAMM</name>